<protein>
    <recommendedName>
        <fullName evidence="9">BioF2-like acetyltransferase domain-containing protein</fullName>
    </recommendedName>
</protein>
<dbReference type="Proteomes" id="UP000177416">
    <property type="component" value="Unassembled WGS sequence"/>
</dbReference>
<dbReference type="AlphaFoldDB" id="A0A1F5ZRC0"/>
<accession>A0A1F5ZRC0</accession>
<evidence type="ECO:0000256" key="5">
    <source>
        <dbReference type="ARBA" id="ARBA00023315"/>
    </source>
</evidence>
<dbReference type="InterPro" id="IPR050644">
    <property type="entry name" value="PG_Glycine_Bridge_Synth"/>
</dbReference>
<keyword evidence="5" id="KW-0012">Acyltransferase</keyword>
<evidence type="ECO:0000313" key="8">
    <source>
        <dbReference type="Proteomes" id="UP000177416"/>
    </source>
</evidence>
<keyword evidence="2" id="KW-0808">Transferase</keyword>
<sequence length="295" mass="34904">MQHPLQSPAWGAFRRSMGIDVARIGNWQLTFHKIPLTPWTIGYFPKGPSVTKEMIEKLKALGNEKNALCIQIEPNVTSGDQLLPHSHHPLFSRYTFVLDLTKSEEELLKAMHPKTRYNIRVAQKHKVTINEEENLGPFLRLNNETLKRQHFYAHNDLYYRQMWQHFHPDIARLFTATYRNQILASWIIFCWKDTMYYPYGASSRDHREVMAPNLMLWEIARWGKSEGYKKFDLWGALGPDPDPNDPWYGFHRFKQGFNPNLIEFVGSYDLILKPALYKIYTVADTIRWKYLKMLR</sequence>
<dbReference type="InterPro" id="IPR016181">
    <property type="entry name" value="Acyl_CoA_acyltransferase"/>
</dbReference>
<organism evidence="7 8">
    <name type="scientific">Candidatus Gottesmanbacteria bacterium RIFCSPHIGHO2_01_FULL_46_14</name>
    <dbReference type="NCBI Taxonomy" id="1798380"/>
    <lineage>
        <taxon>Bacteria</taxon>
        <taxon>Candidatus Gottesmaniibacteriota</taxon>
    </lineage>
</organism>
<dbReference type="GO" id="GO:0008360">
    <property type="term" value="P:regulation of cell shape"/>
    <property type="evidence" value="ECO:0007669"/>
    <property type="project" value="UniProtKB-KW"/>
</dbReference>
<dbReference type="PANTHER" id="PTHR36174">
    <property type="entry name" value="LIPID II:GLYCINE GLYCYLTRANSFERASE"/>
    <property type="match status" value="1"/>
</dbReference>
<name>A0A1F5ZRC0_9BACT</name>
<dbReference type="PANTHER" id="PTHR36174:SF1">
    <property type="entry name" value="LIPID II:GLYCINE GLYCYLTRANSFERASE"/>
    <property type="match status" value="1"/>
</dbReference>
<evidence type="ECO:0000256" key="4">
    <source>
        <dbReference type="ARBA" id="ARBA00022984"/>
    </source>
</evidence>
<keyword evidence="4" id="KW-0573">Peptidoglycan synthesis</keyword>
<keyword evidence="3" id="KW-0133">Cell shape</keyword>
<dbReference type="InterPro" id="IPR003447">
    <property type="entry name" value="FEMABX"/>
</dbReference>
<evidence type="ECO:0000256" key="6">
    <source>
        <dbReference type="ARBA" id="ARBA00023316"/>
    </source>
</evidence>
<gene>
    <name evidence="7" type="ORF">A2875_03150</name>
</gene>
<dbReference type="PROSITE" id="PS51191">
    <property type="entry name" value="FEMABX"/>
    <property type="match status" value="1"/>
</dbReference>
<comment type="caution">
    <text evidence="7">The sequence shown here is derived from an EMBL/GenBank/DDBJ whole genome shotgun (WGS) entry which is preliminary data.</text>
</comment>
<evidence type="ECO:0000256" key="3">
    <source>
        <dbReference type="ARBA" id="ARBA00022960"/>
    </source>
</evidence>
<dbReference type="Gene3D" id="3.40.630.30">
    <property type="match status" value="1"/>
</dbReference>
<evidence type="ECO:0000313" key="7">
    <source>
        <dbReference type="EMBL" id="OGG14933.1"/>
    </source>
</evidence>
<dbReference type="GO" id="GO:0009252">
    <property type="term" value="P:peptidoglycan biosynthetic process"/>
    <property type="evidence" value="ECO:0007669"/>
    <property type="project" value="UniProtKB-KW"/>
</dbReference>
<evidence type="ECO:0008006" key="9">
    <source>
        <dbReference type="Google" id="ProtNLM"/>
    </source>
</evidence>
<dbReference type="SUPFAM" id="SSF55729">
    <property type="entry name" value="Acyl-CoA N-acyltransferases (Nat)"/>
    <property type="match status" value="2"/>
</dbReference>
<evidence type="ECO:0000256" key="1">
    <source>
        <dbReference type="ARBA" id="ARBA00009943"/>
    </source>
</evidence>
<dbReference type="EMBL" id="MFJJ01000010">
    <property type="protein sequence ID" value="OGG14933.1"/>
    <property type="molecule type" value="Genomic_DNA"/>
</dbReference>
<dbReference type="GO" id="GO:0071555">
    <property type="term" value="P:cell wall organization"/>
    <property type="evidence" value="ECO:0007669"/>
    <property type="project" value="UniProtKB-KW"/>
</dbReference>
<dbReference type="GO" id="GO:0016755">
    <property type="term" value="F:aminoacyltransferase activity"/>
    <property type="evidence" value="ECO:0007669"/>
    <property type="project" value="InterPro"/>
</dbReference>
<reference evidence="7 8" key="1">
    <citation type="journal article" date="2016" name="Nat. Commun.">
        <title>Thousands of microbial genomes shed light on interconnected biogeochemical processes in an aquifer system.</title>
        <authorList>
            <person name="Anantharaman K."/>
            <person name="Brown C.T."/>
            <person name="Hug L.A."/>
            <person name="Sharon I."/>
            <person name="Castelle C.J."/>
            <person name="Probst A.J."/>
            <person name="Thomas B.C."/>
            <person name="Singh A."/>
            <person name="Wilkins M.J."/>
            <person name="Karaoz U."/>
            <person name="Brodie E.L."/>
            <person name="Williams K.H."/>
            <person name="Hubbard S.S."/>
            <person name="Banfield J.F."/>
        </authorList>
    </citation>
    <scope>NUCLEOTIDE SEQUENCE [LARGE SCALE GENOMIC DNA]</scope>
</reference>
<proteinExistence type="inferred from homology"/>
<dbReference type="Pfam" id="PF02388">
    <property type="entry name" value="FemAB"/>
    <property type="match status" value="2"/>
</dbReference>
<comment type="similarity">
    <text evidence="1">Belongs to the FemABX family.</text>
</comment>
<keyword evidence="6" id="KW-0961">Cell wall biogenesis/degradation</keyword>
<evidence type="ECO:0000256" key="2">
    <source>
        <dbReference type="ARBA" id="ARBA00022679"/>
    </source>
</evidence>